<proteinExistence type="predicted"/>
<protein>
    <recommendedName>
        <fullName evidence="4">Smp protein</fullName>
    </recommendedName>
</protein>
<dbReference type="PATRIC" id="fig|740709.3.peg.1968"/>
<keyword evidence="1" id="KW-1133">Transmembrane helix</keyword>
<dbReference type="Proteomes" id="UP000014115">
    <property type="component" value="Unassembled WGS sequence"/>
</dbReference>
<keyword evidence="1" id="KW-0472">Membrane</keyword>
<feature type="transmembrane region" description="Helical" evidence="1">
    <location>
        <begin position="168"/>
        <end position="186"/>
    </location>
</feature>
<keyword evidence="3" id="KW-1185">Reference proteome</keyword>
<evidence type="ECO:0000313" key="3">
    <source>
        <dbReference type="Proteomes" id="UP000014115"/>
    </source>
</evidence>
<gene>
    <name evidence="2" type="ORF">A10D4_09714</name>
</gene>
<dbReference type="AlphaFoldDB" id="K2K8G0"/>
<dbReference type="eggNOG" id="COG3726">
    <property type="taxonomic scope" value="Bacteria"/>
</dbReference>
<dbReference type="EMBL" id="AMRG01000011">
    <property type="protein sequence ID" value="EKE82872.1"/>
    <property type="molecule type" value="Genomic_DNA"/>
</dbReference>
<name>K2K8G0_9GAMM</name>
<evidence type="ECO:0008006" key="4">
    <source>
        <dbReference type="Google" id="ProtNLM"/>
    </source>
</evidence>
<evidence type="ECO:0000313" key="2">
    <source>
        <dbReference type="EMBL" id="EKE82872.1"/>
    </source>
</evidence>
<sequence length="203" mass="22852">MSAMYKVSPNILAIGRLLSKRLLRLAIAALLVFSIMQVWSGAVLQSQQRLLLHSQQLLRLTVEQTAHEATRYLRNNDAQSLTQLADDTIQRPGVMSVVIRDRNGEQLALAGYPTSLLDWPAHQQQQPLTLLGELGTRDQVEGYVQIIFDQQQIVHQSDSALQDLISQGRILLLLAVLAGVFIMLGFNRVRDRYWPVAENDKKS</sequence>
<accession>K2K8G0</accession>
<evidence type="ECO:0000256" key="1">
    <source>
        <dbReference type="SAM" id="Phobius"/>
    </source>
</evidence>
<keyword evidence="1" id="KW-0812">Transmembrane</keyword>
<reference evidence="2 3" key="1">
    <citation type="journal article" date="2012" name="J. Bacteriol.">
        <title>Genome Sequence of Idiomarina xiamenensis Type Strain 10-D-4.</title>
        <authorList>
            <person name="Lai Q."/>
            <person name="Wang L."/>
            <person name="Wang W."/>
            <person name="Shao Z."/>
        </authorList>
    </citation>
    <scope>NUCLEOTIDE SEQUENCE [LARGE SCALE GENOMIC DNA]</scope>
    <source>
        <strain evidence="2 3">10-D-4</strain>
    </source>
</reference>
<comment type="caution">
    <text evidence="2">The sequence shown here is derived from an EMBL/GenBank/DDBJ whole genome shotgun (WGS) entry which is preliminary data.</text>
</comment>
<organism evidence="2 3">
    <name type="scientific">Idiomarina xiamenensis 10-D-4</name>
    <dbReference type="NCBI Taxonomy" id="740709"/>
    <lineage>
        <taxon>Bacteria</taxon>
        <taxon>Pseudomonadati</taxon>
        <taxon>Pseudomonadota</taxon>
        <taxon>Gammaproteobacteria</taxon>
        <taxon>Alteromonadales</taxon>
        <taxon>Idiomarinaceae</taxon>
        <taxon>Idiomarina</taxon>
    </lineage>
</organism>